<accession>A0A8E2F5D9</accession>
<keyword evidence="1" id="KW-0472">Membrane</keyword>
<feature type="transmembrane region" description="Helical" evidence="1">
    <location>
        <begin position="16"/>
        <end position="34"/>
    </location>
</feature>
<keyword evidence="1" id="KW-1133">Transmembrane helix</keyword>
<evidence type="ECO:0000256" key="1">
    <source>
        <dbReference type="SAM" id="Phobius"/>
    </source>
</evidence>
<evidence type="ECO:0000313" key="2">
    <source>
        <dbReference type="EMBL" id="OCL10749.1"/>
    </source>
</evidence>
<dbReference type="Proteomes" id="UP000250140">
    <property type="component" value="Unassembled WGS sequence"/>
</dbReference>
<sequence length="53" mass="6355">MFGPTKLPLQFLLPESFFFSCLRGIMVVLFLFFFSKTRSQIGSWFFFLLYTEK</sequence>
<evidence type="ECO:0000313" key="3">
    <source>
        <dbReference type="Proteomes" id="UP000250140"/>
    </source>
</evidence>
<dbReference type="EMBL" id="KV749173">
    <property type="protein sequence ID" value="OCL10749.1"/>
    <property type="molecule type" value="Genomic_DNA"/>
</dbReference>
<organism evidence="2 3">
    <name type="scientific">Glonium stellatum</name>
    <dbReference type="NCBI Taxonomy" id="574774"/>
    <lineage>
        <taxon>Eukaryota</taxon>
        <taxon>Fungi</taxon>
        <taxon>Dikarya</taxon>
        <taxon>Ascomycota</taxon>
        <taxon>Pezizomycotina</taxon>
        <taxon>Dothideomycetes</taxon>
        <taxon>Pleosporomycetidae</taxon>
        <taxon>Gloniales</taxon>
        <taxon>Gloniaceae</taxon>
        <taxon>Glonium</taxon>
    </lineage>
</organism>
<protein>
    <submittedName>
        <fullName evidence="2">Uncharacterized protein</fullName>
    </submittedName>
</protein>
<gene>
    <name evidence="2" type="ORF">AOQ84DRAFT_209428</name>
</gene>
<reference evidence="2 3" key="1">
    <citation type="journal article" date="2016" name="Nat. Commun.">
        <title>Ectomycorrhizal ecology is imprinted in the genome of the dominant symbiotic fungus Cenococcum geophilum.</title>
        <authorList>
            <consortium name="DOE Joint Genome Institute"/>
            <person name="Peter M."/>
            <person name="Kohler A."/>
            <person name="Ohm R.A."/>
            <person name="Kuo A."/>
            <person name="Krutzmann J."/>
            <person name="Morin E."/>
            <person name="Arend M."/>
            <person name="Barry K.W."/>
            <person name="Binder M."/>
            <person name="Choi C."/>
            <person name="Clum A."/>
            <person name="Copeland A."/>
            <person name="Grisel N."/>
            <person name="Haridas S."/>
            <person name="Kipfer T."/>
            <person name="LaButti K."/>
            <person name="Lindquist E."/>
            <person name="Lipzen A."/>
            <person name="Maire R."/>
            <person name="Meier B."/>
            <person name="Mihaltcheva S."/>
            <person name="Molinier V."/>
            <person name="Murat C."/>
            <person name="Poggeler S."/>
            <person name="Quandt C.A."/>
            <person name="Sperisen C."/>
            <person name="Tritt A."/>
            <person name="Tisserant E."/>
            <person name="Crous P.W."/>
            <person name="Henrissat B."/>
            <person name="Nehls U."/>
            <person name="Egli S."/>
            <person name="Spatafora J.W."/>
            <person name="Grigoriev I.V."/>
            <person name="Martin F.M."/>
        </authorList>
    </citation>
    <scope>NUCLEOTIDE SEQUENCE [LARGE SCALE GENOMIC DNA]</scope>
    <source>
        <strain evidence="2 3">CBS 207.34</strain>
    </source>
</reference>
<name>A0A8E2F5D9_9PEZI</name>
<keyword evidence="3" id="KW-1185">Reference proteome</keyword>
<keyword evidence="1" id="KW-0812">Transmembrane</keyword>
<dbReference type="AlphaFoldDB" id="A0A8E2F5D9"/>
<proteinExistence type="predicted"/>